<accession>A0A914ZQ31</accession>
<protein>
    <submittedName>
        <fullName evidence="2 3">Uncharacterized protein</fullName>
    </submittedName>
</protein>
<name>A0A914ZQ31_PARUN</name>
<dbReference type="Proteomes" id="UP000887569">
    <property type="component" value="Unplaced"/>
</dbReference>
<evidence type="ECO:0000313" key="3">
    <source>
        <dbReference type="WBParaSite" id="PgB13_g047_t02"/>
    </source>
</evidence>
<organism evidence="1 2">
    <name type="scientific">Parascaris univalens</name>
    <name type="common">Nematode worm</name>
    <dbReference type="NCBI Taxonomy" id="6257"/>
    <lineage>
        <taxon>Eukaryota</taxon>
        <taxon>Metazoa</taxon>
        <taxon>Ecdysozoa</taxon>
        <taxon>Nematoda</taxon>
        <taxon>Chromadorea</taxon>
        <taxon>Rhabditida</taxon>
        <taxon>Spirurina</taxon>
        <taxon>Ascaridomorpha</taxon>
        <taxon>Ascaridoidea</taxon>
        <taxon>Ascarididae</taxon>
        <taxon>Parascaris</taxon>
    </lineage>
</organism>
<proteinExistence type="predicted"/>
<reference evidence="2 3" key="1">
    <citation type="submission" date="2022-11" db="UniProtKB">
        <authorList>
            <consortium name="WormBaseParasite"/>
        </authorList>
    </citation>
    <scope>IDENTIFICATION</scope>
</reference>
<dbReference type="WBParaSite" id="PgB13_g047_t02">
    <property type="protein sequence ID" value="PgB13_g047_t02"/>
    <property type="gene ID" value="PgB13_g047"/>
</dbReference>
<keyword evidence="1" id="KW-1185">Reference proteome</keyword>
<evidence type="ECO:0000313" key="2">
    <source>
        <dbReference type="WBParaSite" id="PgB13_g047_t01"/>
    </source>
</evidence>
<evidence type="ECO:0000313" key="1">
    <source>
        <dbReference type="Proteomes" id="UP000887569"/>
    </source>
</evidence>
<dbReference type="WBParaSite" id="PgB13_g047_t01">
    <property type="protein sequence ID" value="PgB13_g047_t01"/>
    <property type="gene ID" value="PgB13_g047"/>
</dbReference>
<dbReference type="AlphaFoldDB" id="A0A914ZQ31"/>
<sequence>MCLMVDCRHKRSSKQSALLSTCRLISRCESNCTNEWRTILGGDTRW</sequence>